<dbReference type="Proteomes" id="UP000004931">
    <property type="component" value="Unassembled WGS sequence"/>
</dbReference>
<dbReference type="AlphaFoldDB" id="A0Y8M9"/>
<evidence type="ECO:0000259" key="3">
    <source>
        <dbReference type="PROSITE" id="PS50977"/>
    </source>
</evidence>
<dbReference type="Pfam" id="PF17929">
    <property type="entry name" value="TetR_C_34"/>
    <property type="match status" value="1"/>
</dbReference>
<evidence type="ECO:0000313" key="5">
    <source>
        <dbReference type="Proteomes" id="UP000004931"/>
    </source>
</evidence>
<dbReference type="GO" id="GO:0000976">
    <property type="term" value="F:transcription cis-regulatory region binding"/>
    <property type="evidence" value="ECO:0007669"/>
    <property type="project" value="TreeGrafter"/>
</dbReference>
<dbReference type="EMBL" id="AAVT01000001">
    <property type="protein sequence ID" value="EAW32483.1"/>
    <property type="molecule type" value="Genomic_DNA"/>
</dbReference>
<dbReference type="PANTHER" id="PTHR30055:SF178">
    <property type="entry name" value="POSSIBLE TRANSCRIPTIONAL REGULATORY PROTEIN"/>
    <property type="match status" value="1"/>
</dbReference>
<dbReference type="Pfam" id="PF00440">
    <property type="entry name" value="TetR_N"/>
    <property type="match status" value="1"/>
</dbReference>
<dbReference type="Gene3D" id="1.10.357.10">
    <property type="entry name" value="Tetracycline Repressor, domain 2"/>
    <property type="match status" value="1"/>
</dbReference>
<evidence type="ECO:0000256" key="1">
    <source>
        <dbReference type="ARBA" id="ARBA00023125"/>
    </source>
</evidence>
<evidence type="ECO:0000256" key="2">
    <source>
        <dbReference type="PROSITE-ProRule" id="PRU00335"/>
    </source>
</evidence>
<dbReference type="InterPro" id="IPR041483">
    <property type="entry name" value="TetR_C_34"/>
</dbReference>
<accession>A0Y8M9</accession>
<organism evidence="4 5">
    <name type="scientific">marine gamma proteobacterium HTCC2143</name>
    <dbReference type="NCBI Taxonomy" id="247633"/>
    <lineage>
        <taxon>Bacteria</taxon>
        <taxon>Pseudomonadati</taxon>
        <taxon>Pseudomonadota</taxon>
        <taxon>Gammaproteobacteria</taxon>
        <taxon>Cellvibrionales</taxon>
        <taxon>Spongiibacteraceae</taxon>
        <taxon>BD1-7 clade</taxon>
    </lineage>
</organism>
<keyword evidence="1 2" id="KW-0238">DNA-binding</keyword>
<feature type="DNA-binding region" description="H-T-H motif" evidence="2">
    <location>
        <begin position="35"/>
        <end position="54"/>
    </location>
</feature>
<sequence>MQHRARTQEQKEFRRLQILEAAEQHFHEVGYEAFSMASLAKLAGVVKGTLYLYFKTREEVFLTLHTMSLVRWSQTFVDQLRPDMSDHDYASELYKTAIADGSFVPLLIRLEHVIEHNVSMESLIKSKRVFIERVDYIAEKTVPILTLTKTQAAELVRTMGVLLIGTSSTDQRPSLIGEIIPSDVQELVNLFSSETLFIKNACRIIAGIRTEVSET</sequence>
<keyword evidence="5" id="KW-1185">Reference proteome</keyword>
<dbReference type="InterPro" id="IPR001647">
    <property type="entry name" value="HTH_TetR"/>
</dbReference>
<reference evidence="4 5" key="1">
    <citation type="journal article" date="2010" name="J. Bacteriol.">
        <title>Genome sequence of the oligotrophic marine Gammaproteobacterium HTCC2143, isolated from the Oregon Coast.</title>
        <authorList>
            <person name="Oh H.M."/>
            <person name="Kang I."/>
            <person name="Ferriera S."/>
            <person name="Giovannoni S.J."/>
            <person name="Cho J.C."/>
        </authorList>
    </citation>
    <scope>NUCLEOTIDE SEQUENCE [LARGE SCALE GENOMIC DNA]</scope>
    <source>
        <strain evidence="4 5">HTCC2143</strain>
    </source>
</reference>
<dbReference type="OrthoDB" id="8535430at2"/>
<dbReference type="SUPFAM" id="SSF46689">
    <property type="entry name" value="Homeodomain-like"/>
    <property type="match status" value="1"/>
</dbReference>
<proteinExistence type="predicted"/>
<dbReference type="PANTHER" id="PTHR30055">
    <property type="entry name" value="HTH-TYPE TRANSCRIPTIONAL REGULATOR RUTR"/>
    <property type="match status" value="1"/>
</dbReference>
<protein>
    <submittedName>
        <fullName evidence="4">Transcriptional regulator</fullName>
    </submittedName>
</protein>
<comment type="caution">
    <text evidence="4">The sequence shown here is derived from an EMBL/GenBank/DDBJ whole genome shotgun (WGS) entry which is preliminary data.</text>
</comment>
<dbReference type="GO" id="GO:0003700">
    <property type="term" value="F:DNA-binding transcription factor activity"/>
    <property type="evidence" value="ECO:0007669"/>
    <property type="project" value="TreeGrafter"/>
</dbReference>
<dbReference type="InterPro" id="IPR009057">
    <property type="entry name" value="Homeodomain-like_sf"/>
</dbReference>
<name>A0Y8M9_9GAMM</name>
<evidence type="ECO:0000313" key="4">
    <source>
        <dbReference type="EMBL" id="EAW32483.1"/>
    </source>
</evidence>
<dbReference type="PROSITE" id="PS50977">
    <property type="entry name" value="HTH_TETR_2"/>
    <property type="match status" value="1"/>
</dbReference>
<dbReference type="STRING" id="247633.GP2143_14546"/>
<feature type="domain" description="HTH tetR-type" evidence="3">
    <location>
        <begin position="12"/>
        <end position="72"/>
    </location>
</feature>
<dbReference type="PRINTS" id="PR00455">
    <property type="entry name" value="HTHTETR"/>
</dbReference>
<gene>
    <name evidence="4" type="ORF">GP2143_14546</name>
</gene>
<dbReference type="InterPro" id="IPR050109">
    <property type="entry name" value="HTH-type_TetR-like_transc_reg"/>
</dbReference>
<dbReference type="eggNOG" id="COG1309">
    <property type="taxonomic scope" value="Bacteria"/>
</dbReference>